<dbReference type="Pfam" id="PF01579">
    <property type="entry name" value="DUF19"/>
    <property type="match status" value="1"/>
</dbReference>
<reference evidence="3" key="1">
    <citation type="submission" date="2022-11" db="EMBL/GenBank/DDBJ databases">
        <authorList>
            <person name="Kikuchi T."/>
        </authorList>
    </citation>
    <scope>NUCLEOTIDE SEQUENCE</scope>
    <source>
        <strain evidence="3">PS1010</strain>
    </source>
</reference>
<dbReference type="InterPro" id="IPR002542">
    <property type="entry name" value="T20D4.11-like_dom"/>
</dbReference>
<evidence type="ECO:0000256" key="1">
    <source>
        <dbReference type="SAM" id="Phobius"/>
    </source>
</evidence>
<evidence type="ECO:0000259" key="2">
    <source>
        <dbReference type="Pfam" id="PF01579"/>
    </source>
</evidence>
<dbReference type="OrthoDB" id="5820382at2759"/>
<gene>
    <name evidence="3" type="ORF">CAMP_LOCUS13361</name>
</gene>
<feature type="domain" description="T20D4.11-like" evidence="2">
    <location>
        <begin position="41"/>
        <end position="155"/>
    </location>
</feature>
<proteinExistence type="predicted"/>
<comment type="caution">
    <text evidence="3">The sequence shown here is derived from an EMBL/GenBank/DDBJ whole genome shotgun (WGS) entry which is preliminary data.</text>
</comment>
<keyword evidence="4" id="KW-1185">Reference proteome</keyword>
<keyword evidence="1" id="KW-1133">Transmembrane helix</keyword>
<feature type="transmembrane region" description="Helical" evidence="1">
    <location>
        <begin position="12"/>
        <end position="35"/>
    </location>
</feature>
<accession>A0A9P1ITD8</accession>
<dbReference type="EMBL" id="CANHGI010000005">
    <property type="protein sequence ID" value="CAI5450724.1"/>
    <property type="molecule type" value="Genomic_DNA"/>
</dbReference>
<evidence type="ECO:0000313" key="4">
    <source>
        <dbReference type="Proteomes" id="UP001152747"/>
    </source>
</evidence>
<organism evidence="3 4">
    <name type="scientific">Caenorhabditis angaria</name>
    <dbReference type="NCBI Taxonomy" id="860376"/>
    <lineage>
        <taxon>Eukaryota</taxon>
        <taxon>Metazoa</taxon>
        <taxon>Ecdysozoa</taxon>
        <taxon>Nematoda</taxon>
        <taxon>Chromadorea</taxon>
        <taxon>Rhabditida</taxon>
        <taxon>Rhabditina</taxon>
        <taxon>Rhabditomorpha</taxon>
        <taxon>Rhabditoidea</taxon>
        <taxon>Rhabditidae</taxon>
        <taxon>Peloderinae</taxon>
        <taxon>Caenorhabditis</taxon>
    </lineage>
</organism>
<protein>
    <recommendedName>
        <fullName evidence="2">T20D4.11-like domain-containing protein</fullName>
    </recommendedName>
</protein>
<keyword evidence="1" id="KW-0472">Membrane</keyword>
<keyword evidence="1" id="KW-0812">Transmembrane</keyword>
<dbReference type="AlphaFoldDB" id="A0A9P1ITD8"/>
<name>A0A9P1ITD8_9PELO</name>
<dbReference type="Proteomes" id="UP001152747">
    <property type="component" value="Unassembled WGS sequence"/>
</dbReference>
<sequence length="159" mass="18104">MLIRVLTRLTCCFLWITVFITAIIGIIYLCLFVLVSNDLICKSEERTRLEICKPKITVLTTEILQLNETSAKYDDLHEICKDVLACLHPIKCKSQTNEFEYVRNFCQVISTLAFESGKCFKSLNSTNVSCPKILFLAGGRYSRSKQHCNNLAGGEKLHF</sequence>
<evidence type="ECO:0000313" key="3">
    <source>
        <dbReference type="EMBL" id="CAI5450724.1"/>
    </source>
</evidence>